<dbReference type="GO" id="GO:0030677">
    <property type="term" value="C:ribonuclease P complex"/>
    <property type="evidence" value="ECO:0007669"/>
    <property type="project" value="TreeGrafter"/>
</dbReference>
<keyword evidence="3 7" id="KW-0540">Nuclease</keyword>
<evidence type="ECO:0000256" key="2">
    <source>
        <dbReference type="ARBA" id="ARBA00022694"/>
    </source>
</evidence>
<evidence type="ECO:0000313" key="11">
    <source>
        <dbReference type="Proteomes" id="UP000515349"/>
    </source>
</evidence>
<evidence type="ECO:0000256" key="4">
    <source>
        <dbReference type="ARBA" id="ARBA00022759"/>
    </source>
</evidence>
<reference evidence="9" key="3">
    <citation type="submission" date="2020-07" db="EMBL/GenBank/DDBJ databases">
        <authorList>
            <person name="Yang C."/>
        </authorList>
    </citation>
    <scope>NUCLEOTIDE SEQUENCE</scope>
    <source>
        <strain evidence="9">Cx-624</strain>
    </source>
</reference>
<reference evidence="12" key="2">
    <citation type="submission" date="2020-07" db="EMBL/GenBank/DDBJ databases">
        <title>Flavobacterium sp. xlx-214.</title>
        <authorList>
            <person name="Yang C."/>
        </authorList>
    </citation>
    <scope>NUCLEOTIDE SEQUENCE [LARGE SCALE GENOMIC DNA]</scope>
    <source>
        <strain evidence="12">CX-624</strain>
    </source>
</reference>
<dbReference type="EMBL" id="CP059472">
    <property type="protein sequence ID" value="QMS97460.1"/>
    <property type="molecule type" value="Genomic_DNA"/>
</dbReference>
<accession>A0A7D7LNA0</accession>
<dbReference type="Proteomes" id="UP000515349">
    <property type="component" value="Chromosome"/>
</dbReference>
<evidence type="ECO:0000313" key="12">
    <source>
        <dbReference type="Proteomes" id="UP000539710"/>
    </source>
</evidence>
<dbReference type="Pfam" id="PF00825">
    <property type="entry name" value="Ribonuclease_P"/>
    <property type="match status" value="1"/>
</dbReference>
<dbReference type="GO" id="GO:0004526">
    <property type="term" value="F:ribonuclease P activity"/>
    <property type="evidence" value="ECO:0007669"/>
    <property type="project" value="UniProtKB-UniRule"/>
</dbReference>
<keyword evidence="4 7" id="KW-0255">Endonuclease</keyword>
<dbReference type="GO" id="GO:0001682">
    <property type="term" value="P:tRNA 5'-leader removal"/>
    <property type="evidence" value="ECO:0007669"/>
    <property type="project" value="UniProtKB-UniRule"/>
</dbReference>
<evidence type="ECO:0000313" key="9">
    <source>
        <dbReference type="EMBL" id="MBA5247213.1"/>
    </source>
</evidence>
<reference evidence="10 11" key="1">
    <citation type="submission" date="2020-07" db="EMBL/GenBank/DDBJ databases">
        <title>Chryseobacterium sp.cx-624.</title>
        <authorList>
            <person name="Yang C."/>
        </authorList>
    </citation>
    <scope>NUCLEOTIDE SEQUENCE [LARGE SCALE GENOMIC DNA]</scope>
    <source>
        <strain evidence="11">cx-624</strain>
        <strain evidence="10">Cx-624</strain>
    </source>
</reference>
<dbReference type="SUPFAM" id="SSF54211">
    <property type="entry name" value="Ribosomal protein S5 domain 2-like"/>
    <property type="match status" value="1"/>
</dbReference>
<evidence type="ECO:0000256" key="6">
    <source>
        <dbReference type="ARBA" id="ARBA00022884"/>
    </source>
</evidence>
<dbReference type="InterPro" id="IPR020539">
    <property type="entry name" value="RNase_P_CS"/>
</dbReference>
<dbReference type="PROSITE" id="PS00648">
    <property type="entry name" value="RIBONUCLEASE_P"/>
    <property type="match status" value="1"/>
</dbReference>
<evidence type="ECO:0000256" key="1">
    <source>
        <dbReference type="ARBA" id="ARBA00002663"/>
    </source>
</evidence>
<evidence type="ECO:0000256" key="5">
    <source>
        <dbReference type="ARBA" id="ARBA00022801"/>
    </source>
</evidence>
<name>A0A7D7LNA0_9FLAO</name>
<evidence type="ECO:0000256" key="7">
    <source>
        <dbReference type="HAMAP-Rule" id="MF_00227"/>
    </source>
</evidence>
<evidence type="ECO:0000256" key="3">
    <source>
        <dbReference type="ARBA" id="ARBA00022722"/>
    </source>
</evidence>
<dbReference type="GO" id="GO:0000049">
    <property type="term" value="F:tRNA binding"/>
    <property type="evidence" value="ECO:0007669"/>
    <property type="project" value="UniProtKB-UniRule"/>
</dbReference>
<dbReference type="InterPro" id="IPR020568">
    <property type="entry name" value="Ribosomal_Su5_D2-typ_SF"/>
</dbReference>
<dbReference type="EC" id="3.1.26.5" evidence="7 8"/>
<comment type="catalytic activity">
    <reaction evidence="7">
        <text>Endonucleolytic cleavage of RNA, removing 5'-extranucleotides from tRNA precursor.</text>
        <dbReference type="EC" id="3.1.26.5"/>
    </reaction>
</comment>
<dbReference type="HAMAP" id="MF_00227">
    <property type="entry name" value="RNase_P"/>
    <property type="match status" value="1"/>
</dbReference>
<dbReference type="InterPro" id="IPR014721">
    <property type="entry name" value="Ribsml_uS5_D2-typ_fold_subgr"/>
</dbReference>
<evidence type="ECO:0000256" key="8">
    <source>
        <dbReference type="NCBIfam" id="TIGR00188"/>
    </source>
</evidence>
<comment type="subunit">
    <text evidence="7">Consists of a catalytic RNA component (M1 or rnpB) and a protein subunit.</text>
</comment>
<keyword evidence="12" id="KW-1185">Reference proteome</keyword>
<proteinExistence type="inferred from homology"/>
<dbReference type="Gene3D" id="3.30.230.10">
    <property type="match status" value="1"/>
</dbReference>
<dbReference type="InterPro" id="IPR000100">
    <property type="entry name" value="RNase_P"/>
</dbReference>
<comment type="function">
    <text evidence="1 7">RNaseP catalyzes the removal of the 5'-leader sequence from pre-tRNA to produce the mature 5'-terminus. It can also cleave other RNA substrates such as 4.5S RNA. The protein component plays an auxiliary but essential role in vivo by binding to the 5'-leader sequence and broadening the substrate specificity of the ribozyme.</text>
</comment>
<keyword evidence="5 7" id="KW-0378">Hydrolase</keyword>
<dbReference type="Proteomes" id="UP000539710">
    <property type="component" value="Unassembled WGS sequence"/>
</dbReference>
<evidence type="ECO:0000313" key="10">
    <source>
        <dbReference type="EMBL" id="QMS97460.1"/>
    </source>
</evidence>
<dbReference type="AlphaFoldDB" id="A0A7D7LNA0"/>
<gene>
    <name evidence="7 10" type="primary">rnpA</name>
    <name evidence="10" type="ORF">H1R16_06900</name>
    <name evidence="9" type="ORF">H2507_08540</name>
</gene>
<dbReference type="GO" id="GO:0042781">
    <property type="term" value="F:3'-tRNA processing endoribonuclease activity"/>
    <property type="evidence" value="ECO:0007669"/>
    <property type="project" value="TreeGrafter"/>
</dbReference>
<dbReference type="PANTHER" id="PTHR33992">
    <property type="entry name" value="RIBONUCLEASE P PROTEIN COMPONENT"/>
    <property type="match status" value="1"/>
</dbReference>
<comment type="similarity">
    <text evidence="7">Belongs to the RnpA family.</text>
</comment>
<dbReference type="KEGG" id="cbau:H1R16_06900"/>
<keyword evidence="2 7" id="KW-0819">tRNA processing</keyword>
<protein>
    <recommendedName>
        <fullName evidence="7 8">Ribonuclease P protein component</fullName>
        <shortName evidence="7">RNase P protein</shortName>
        <shortName evidence="7">RNaseP protein</shortName>
        <ecNumber evidence="7 8">3.1.26.5</ecNumber>
    </recommendedName>
    <alternativeName>
        <fullName evidence="7">Protein C5</fullName>
    </alternativeName>
</protein>
<keyword evidence="6 7" id="KW-0694">RNA-binding</keyword>
<dbReference type="EMBL" id="JACEUX010000002">
    <property type="protein sequence ID" value="MBA5247213.1"/>
    <property type="molecule type" value="Genomic_DNA"/>
</dbReference>
<dbReference type="NCBIfam" id="TIGR00188">
    <property type="entry name" value="rnpA"/>
    <property type="match status" value="1"/>
</dbReference>
<dbReference type="RefSeq" id="WP_181887303.1">
    <property type="nucleotide sequence ID" value="NZ_CP059472.1"/>
</dbReference>
<sequence>MNDSGTGDTCYPRAEKLKSKRELDVLFDKGKWKTVGNMRIVTYSTAELPQAKIGVSVSKRNFKKAVHRNRIKRLLREAYRLNKSSFTEAFGTSGISMIFWVSSTMPKNYDEVKEAFLKLCQTKK</sequence>
<dbReference type="PANTHER" id="PTHR33992:SF1">
    <property type="entry name" value="RIBONUCLEASE P PROTEIN COMPONENT"/>
    <property type="match status" value="1"/>
</dbReference>
<organism evidence="10 11">
    <name type="scientific">Marnyiella aurantia</name>
    <dbReference type="NCBI Taxonomy" id="2758037"/>
    <lineage>
        <taxon>Bacteria</taxon>
        <taxon>Pseudomonadati</taxon>
        <taxon>Bacteroidota</taxon>
        <taxon>Flavobacteriia</taxon>
        <taxon>Flavobacteriales</taxon>
        <taxon>Weeksellaceae</taxon>
        <taxon>Marnyiella</taxon>
    </lineage>
</organism>